<feature type="binding site" evidence="9">
    <location>
        <position position="89"/>
    </location>
    <ligand>
        <name>Mg(2+)</name>
        <dbReference type="ChEBI" id="CHEBI:18420"/>
        <label>1</label>
        <note>catalytic</note>
    </ligand>
</feature>
<dbReference type="RefSeq" id="WP_125230271.1">
    <property type="nucleotide sequence ID" value="NZ_RWJI01000001.1"/>
</dbReference>
<feature type="binding site" evidence="9">
    <location>
        <position position="222"/>
    </location>
    <ligand>
        <name>Mg(2+)</name>
        <dbReference type="ChEBI" id="CHEBI:18420"/>
        <label>1</label>
        <note>catalytic</note>
    </ligand>
</feature>
<comment type="caution">
    <text evidence="11">The sequence shown here is derived from an EMBL/GenBank/DDBJ whole genome shotgun (WGS) entry which is preliminary data.</text>
</comment>
<dbReference type="GO" id="GO:0007165">
    <property type="term" value="P:signal transduction"/>
    <property type="evidence" value="ECO:0007669"/>
    <property type="project" value="TreeGrafter"/>
</dbReference>
<reference evidence="11 12" key="1">
    <citation type="submission" date="2018-12" db="EMBL/GenBank/DDBJ databases">
        <authorList>
            <person name="Kim S.-J."/>
            <person name="Jung G.-Y."/>
        </authorList>
    </citation>
    <scope>NUCLEOTIDE SEQUENCE [LARGE SCALE GENOMIC DNA]</scope>
    <source>
        <strain evidence="11 12">03SU3-P</strain>
    </source>
</reference>
<name>A0A3R8RD68_9SPHN</name>
<dbReference type="InterPro" id="IPR000760">
    <property type="entry name" value="Inositol_monophosphatase-like"/>
</dbReference>
<proteinExistence type="inferred from homology"/>
<evidence type="ECO:0000256" key="4">
    <source>
        <dbReference type="ARBA" id="ARBA00013106"/>
    </source>
</evidence>
<protein>
    <recommendedName>
        <fullName evidence="5 10">Inositol-1-monophosphatase</fullName>
        <ecNumber evidence="4 10">3.1.3.25</ecNumber>
    </recommendedName>
</protein>
<evidence type="ECO:0000256" key="5">
    <source>
        <dbReference type="ARBA" id="ARBA00019784"/>
    </source>
</evidence>
<dbReference type="CDD" id="cd01639">
    <property type="entry name" value="IMPase"/>
    <property type="match status" value="1"/>
</dbReference>
<evidence type="ECO:0000256" key="1">
    <source>
        <dbReference type="ARBA" id="ARBA00001033"/>
    </source>
</evidence>
<dbReference type="SUPFAM" id="SSF56655">
    <property type="entry name" value="Carbohydrate phosphatase"/>
    <property type="match status" value="1"/>
</dbReference>
<sequence length="272" mass="29582">MPALTGLLTIMEKAARKAGGKLRRDFGEIEHLQVSQKGPADFVSKADERAEDTIFRELEIARPDWGFLMEEGGEIAGAEGKPRFIVDPLDGTSNFLHGIPHFAISIAVQDPKPDGSGWGDIFAGLVYNPITDESFWAERGKGAWLGNRRLRVSARRQLNEALIATGTPYKGHGDFEEWAKIFGAIGPSVSGIRRFGAASLDLAWLAAGRYDGFWESGLSPWDTAAGCLLVREAGGFVTDYRGRSPHIADTQVLAANDILHSKLHKLLVGAIK</sequence>
<evidence type="ECO:0000256" key="6">
    <source>
        <dbReference type="ARBA" id="ARBA00022723"/>
    </source>
</evidence>
<dbReference type="PANTHER" id="PTHR20854:SF4">
    <property type="entry name" value="INOSITOL-1-MONOPHOSPHATASE-RELATED"/>
    <property type="match status" value="1"/>
</dbReference>
<keyword evidence="12" id="KW-1185">Reference proteome</keyword>
<dbReference type="GO" id="GO:0008934">
    <property type="term" value="F:inositol monophosphate 1-phosphatase activity"/>
    <property type="evidence" value="ECO:0007669"/>
    <property type="project" value="InterPro"/>
</dbReference>
<evidence type="ECO:0000256" key="9">
    <source>
        <dbReference type="PIRSR" id="PIRSR600760-2"/>
    </source>
</evidence>
<evidence type="ECO:0000256" key="2">
    <source>
        <dbReference type="ARBA" id="ARBA00001946"/>
    </source>
</evidence>
<feature type="binding site" evidence="9">
    <location>
        <position position="87"/>
    </location>
    <ligand>
        <name>Mg(2+)</name>
        <dbReference type="ChEBI" id="CHEBI:18420"/>
        <label>1</label>
        <note>catalytic</note>
    </ligand>
</feature>
<comment type="similarity">
    <text evidence="3 10">Belongs to the inositol monophosphatase superfamily.</text>
</comment>
<evidence type="ECO:0000313" key="11">
    <source>
        <dbReference type="EMBL" id="RRQ52254.1"/>
    </source>
</evidence>
<dbReference type="InterPro" id="IPR033942">
    <property type="entry name" value="IMPase"/>
</dbReference>
<dbReference type="PROSITE" id="PS00629">
    <property type="entry name" value="IMP_1"/>
    <property type="match status" value="1"/>
</dbReference>
<dbReference type="InterPro" id="IPR020583">
    <property type="entry name" value="Inositol_monoP_metal-BS"/>
</dbReference>
<dbReference type="Gene3D" id="3.30.540.10">
    <property type="entry name" value="Fructose-1,6-Bisphosphatase, subunit A, domain 1"/>
    <property type="match status" value="1"/>
</dbReference>
<organism evidence="11 12">
    <name type="scientific">Sphingorhabdus wooponensis</name>
    <dbReference type="NCBI Taxonomy" id="940136"/>
    <lineage>
        <taxon>Bacteria</taxon>
        <taxon>Pseudomonadati</taxon>
        <taxon>Pseudomonadota</taxon>
        <taxon>Alphaproteobacteria</taxon>
        <taxon>Sphingomonadales</taxon>
        <taxon>Sphingomonadaceae</taxon>
        <taxon>Sphingorhabdus</taxon>
    </lineage>
</organism>
<dbReference type="GO" id="GO:0046854">
    <property type="term" value="P:phosphatidylinositol phosphate biosynthetic process"/>
    <property type="evidence" value="ECO:0007669"/>
    <property type="project" value="InterPro"/>
</dbReference>
<dbReference type="Gene3D" id="3.40.190.80">
    <property type="match status" value="1"/>
</dbReference>
<dbReference type="PROSITE" id="PS00630">
    <property type="entry name" value="IMP_2"/>
    <property type="match status" value="1"/>
</dbReference>
<accession>A0A3R8RD68</accession>
<dbReference type="FunFam" id="3.30.540.10:FF:000003">
    <property type="entry name" value="Inositol-1-monophosphatase"/>
    <property type="match status" value="1"/>
</dbReference>
<gene>
    <name evidence="11" type="ORF">D7D48_05145</name>
</gene>
<dbReference type="EMBL" id="RWJI01000001">
    <property type="protein sequence ID" value="RRQ52254.1"/>
    <property type="molecule type" value="Genomic_DNA"/>
</dbReference>
<evidence type="ECO:0000256" key="8">
    <source>
        <dbReference type="ARBA" id="ARBA00022842"/>
    </source>
</evidence>
<keyword evidence="6 9" id="KW-0479">Metal-binding</keyword>
<comment type="cofactor">
    <cofactor evidence="2 9 10">
        <name>Mg(2+)</name>
        <dbReference type="ChEBI" id="CHEBI:18420"/>
    </cofactor>
</comment>
<feature type="binding site" evidence="9">
    <location>
        <position position="90"/>
    </location>
    <ligand>
        <name>Mg(2+)</name>
        <dbReference type="ChEBI" id="CHEBI:18420"/>
        <label>2</label>
    </ligand>
</feature>
<evidence type="ECO:0000256" key="10">
    <source>
        <dbReference type="RuleBase" id="RU364068"/>
    </source>
</evidence>
<dbReference type="InterPro" id="IPR020550">
    <property type="entry name" value="Inositol_monophosphatase_CS"/>
</dbReference>
<dbReference type="PRINTS" id="PR00377">
    <property type="entry name" value="IMPHPHTASES"/>
</dbReference>
<evidence type="ECO:0000256" key="3">
    <source>
        <dbReference type="ARBA" id="ARBA00009759"/>
    </source>
</evidence>
<dbReference type="InterPro" id="IPR022337">
    <property type="entry name" value="Inositol_monophosphatase_SuhB"/>
</dbReference>
<evidence type="ECO:0000256" key="7">
    <source>
        <dbReference type="ARBA" id="ARBA00022801"/>
    </source>
</evidence>
<dbReference type="PRINTS" id="PR01959">
    <property type="entry name" value="SBIMPHPHTASE"/>
</dbReference>
<dbReference type="OrthoDB" id="9785695at2"/>
<feature type="binding site" evidence="9">
    <location>
        <position position="70"/>
    </location>
    <ligand>
        <name>Mg(2+)</name>
        <dbReference type="ChEBI" id="CHEBI:18420"/>
        <label>1</label>
        <note>catalytic</note>
    </ligand>
</feature>
<evidence type="ECO:0000313" key="12">
    <source>
        <dbReference type="Proteomes" id="UP000268553"/>
    </source>
</evidence>
<dbReference type="PANTHER" id="PTHR20854">
    <property type="entry name" value="INOSITOL MONOPHOSPHATASE"/>
    <property type="match status" value="1"/>
</dbReference>
<dbReference type="AlphaFoldDB" id="A0A3R8RD68"/>
<dbReference type="Proteomes" id="UP000268553">
    <property type="component" value="Unassembled WGS sequence"/>
</dbReference>
<dbReference type="GO" id="GO:0046872">
    <property type="term" value="F:metal ion binding"/>
    <property type="evidence" value="ECO:0007669"/>
    <property type="project" value="UniProtKB-KW"/>
</dbReference>
<dbReference type="GO" id="GO:0006020">
    <property type="term" value="P:inositol metabolic process"/>
    <property type="evidence" value="ECO:0007669"/>
    <property type="project" value="TreeGrafter"/>
</dbReference>
<comment type="catalytic activity">
    <reaction evidence="1 10">
        <text>a myo-inositol phosphate + H2O = myo-inositol + phosphate</text>
        <dbReference type="Rhea" id="RHEA:24056"/>
        <dbReference type="ChEBI" id="CHEBI:15377"/>
        <dbReference type="ChEBI" id="CHEBI:17268"/>
        <dbReference type="ChEBI" id="CHEBI:43474"/>
        <dbReference type="ChEBI" id="CHEBI:84139"/>
        <dbReference type="EC" id="3.1.3.25"/>
    </reaction>
</comment>
<dbReference type="EC" id="3.1.3.25" evidence="4 10"/>
<keyword evidence="7 10" id="KW-0378">Hydrolase</keyword>
<dbReference type="Pfam" id="PF00459">
    <property type="entry name" value="Inositol_P"/>
    <property type="match status" value="1"/>
</dbReference>
<keyword evidence="8 9" id="KW-0460">Magnesium</keyword>